<dbReference type="SUPFAM" id="SSF55486">
    <property type="entry name" value="Metalloproteases ('zincins'), catalytic domain"/>
    <property type="match status" value="1"/>
</dbReference>
<name>A0A385TQB7_PAELA</name>
<evidence type="ECO:0000313" key="2">
    <source>
        <dbReference type="Proteomes" id="UP000266552"/>
    </source>
</evidence>
<organism evidence="1 2">
    <name type="scientific">Paenibacillus lautus</name>
    <name type="common">Bacillus lautus</name>
    <dbReference type="NCBI Taxonomy" id="1401"/>
    <lineage>
        <taxon>Bacteria</taxon>
        <taxon>Bacillati</taxon>
        <taxon>Bacillota</taxon>
        <taxon>Bacilli</taxon>
        <taxon>Bacillales</taxon>
        <taxon>Paenibacillaceae</taxon>
        <taxon>Paenibacillus</taxon>
    </lineage>
</organism>
<accession>A0A385TQB7</accession>
<sequence>MKFSEYRYERPDVKAFEQKFKEQLNAFTSASTYEEQDEAMTRINKLRSEMDTLSQLVYIRHSIDTNDEFYKAEQDFFDENGPVIQEYITDYYRALVDSKFRTQLEDKWGRQLFQLAELSLKTFSPEIIEDLQQENKLTTEYAKLIASAKIQFEGEERTLSQLIPFQQSTDRDMRKRAMEASSGFMAENEATFDRIYDDLVKVRTKIAKKLGFNNYVELGYARMARTDYNAEMVANFRNQVLEHIVPVASKLKERQQKRIDVDQLLYYDENFSFKSGNATPKGDPDWIVNNGAKMYEELSPETHEFFTFMQENGLMDLVAKKGKQSGGYCTYISEYGAPFIFSNFNGTSGDIDVLTHEAGHAFQVYESRGFEVPEYGFPTYEACEIHSMSMEFFTWPWMDRFFEDEADKYRFDHLASGLIFIPYGVTVDEFQHFVYENPDATPAERKQAWREIERKYLPHRNYDDNAYLEQGGFWHKQGHIFNSPFYYIDYTLAQICAFQFWKKMHEDQSAAWADYLHLCRQGGSKSFTELVKVAGLISPFEDGCVTSVIGSIEAWLDSVDDAAL</sequence>
<proteinExistence type="predicted"/>
<dbReference type="CDD" id="cd09606">
    <property type="entry name" value="M3B_PepF"/>
    <property type="match status" value="1"/>
</dbReference>
<dbReference type="Gene3D" id="1.10.1370.30">
    <property type="match status" value="1"/>
</dbReference>
<reference evidence="1 2" key="1">
    <citation type="submission" date="2018-09" db="EMBL/GenBank/DDBJ databases">
        <title>Genome Sequence of Paenibacillus lautus Strain E7593-69, Azo Dye-Degrading Bacteria, Isolated from Commercial Tattoo Inks.</title>
        <authorList>
            <person name="Nho S.W."/>
            <person name="Kim S.-J."/>
            <person name="Kweon O."/>
            <person name="Cerniglia C.E."/>
        </authorList>
    </citation>
    <scope>NUCLEOTIDE SEQUENCE [LARGE SCALE GENOMIC DNA]</scope>
    <source>
        <strain evidence="1 2">E7593-69</strain>
    </source>
</reference>
<dbReference type="AlphaFoldDB" id="A0A385TQB7"/>
<dbReference type="EMBL" id="CP032412">
    <property type="protein sequence ID" value="AYB43295.1"/>
    <property type="molecule type" value="Genomic_DNA"/>
</dbReference>
<gene>
    <name evidence="1" type="ORF">D5F53_08370</name>
</gene>
<dbReference type="NCBIfam" id="TIGR02289">
    <property type="entry name" value="M3_not_pepF"/>
    <property type="match status" value="1"/>
</dbReference>
<evidence type="ECO:0000313" key="1">
    <source>
        <dbReference type="EMBL" id="AYB43295.1"/>
    </source>
</evidence>
<dbReference type="Proteomes" id="UP000266552">
    <property type="component" value="Chromosome"/>
</dbReference>
<dbReference type="RefSeq" id="WP_119847315.1">
    <property type="nucleotide sequence ID" value="NZ_CP032412.1"/>
</dbReference>
<dbReference type="KEGG" id="plw:D5F53_08370"/>
<keyword evidence="2" id="KW-1185">Reference proteome</keyword>
<protein>
    <submittedName>
        <fullName evidence="1">M3 family oligoendopeptidase</fullName>
    </submittedName>
</protein>
<dbReference type="InterPro" id="IPR011976">
    <property type="entry name" value="Pept_M3B_oligopep-rel"/>
</dbReference>